<name>A0A5J4W1D8_9EUKA</name>
<protein>
    <submittedName>
        <fullName evidence="1">Uncharacterized protein</fullName>
    </submittedName>
</protein>
<comment type="caution">
    <text evidence="1">The sequence shown here is derived from an EMBL/GenBank/DDBJ whole genome shotgun (WGS) entry which is preliminary data.</text>
</comment>
<reference evidence="1 2" key="1">
    <citation type="submission" date="2019-03" db="EMBL/GenBank/DDBJ databases">
        <title>Single cell metagenomics reveals metabolic interactions within the superorganism composed of flagellate Streblomastix strix and complex community of Bacteroidetes bacteria on its surface.</title>
        <authorList>
            <person name="Treitli S.C."/>
            <person name="Kolisko M."/>
            <person name="Husnik F."/>
            <person name="Keeling P."/>
            <person name="Hampl V."/>
        </authorList>
    </citation>
    <scope>NUCLEOTIDE SEQUENCE [LARGE SCALE GENOMIC DNA]</scope>
    <source>
        <strain evidence="1">ST1C</strain>
    </source>
</reference>
<evidence type="ECO:0000313" key="1">
    <source>
        <dbReference type="EMBL" id="KAA6388253.1"/>
    </source>
</evidence>
<organism evidence="1 2">
    <name type="scientific">Streblomastix strix</name>
    <dbReference type="NCBI Taxonomy" id="222440"/>
    <lineage>
        <taxon>Eukaryota</taxon>
        <taxon>Metamonada</taxon>
        <taxon>Preaxostyla</taxon>
        <taxon>Oxymonadida</taxon>
        <taxon>Streblomastigidae</taxon>
        <taxon>Streblomastix</taxon>
    </lineage>
</organism>
<sequence>MLHRKVNFHPCADERKTDIRIDKSRPSQLVSRPILRNRDRIRTIDSVDGDVNTIPDRIIILLGTTDTKTMDITTIPGIWQVPSNITISGFSVTKPFLTGPTFFRLYHIIIQIDKHH</sequence>
<dbReference type="AlphaFoldDB" id="A0A5J4W1D8"/>
<dbReference type="Proteomes" id="UP000324800">
    <property type="component" value="Unassembled WGS sequence"/>
</dbReference>
<dbReference type="EMBL" id="SNRW01004057">
    <property type="protein sequence ID" value="KAA6388253.1"/>
    <property type="molecule type" value="Genomic_DNA"/>
</dbReference>
<proteinExistence type="predicted"/>
<accession>A0A5J4W1D8</accession>
<evidence type="ECO:0000313" key="2">
    <source>
        <dbReference type="Proteomes" id="UP000324800"/>
    </source>
</evidence>
<gene>
    <name evidence="1" type="ORF">EZS28_016217</name>
</gene>